<dbReference type="Proteomes" id="UP000478052">
    <property type="component" value="Unassembled WGS sequence"/>
</dbReference>
<evidence type="ECO:0000313" key="3">
    <source>
        <dbReference type="Proteomes" id="UP000478052"/>
    </source>
</evidence>
<keyword evidence="3" id="KW-1185">Reference proteome</keyword>
<proteinExistence type="predicted"/>
<dbReference type="SMART" id="SM00597">
    <property type="entry name" value="ZnF_TTF"/>
    <property type="match status" value="1"/>
</dbReference>
<reference evidence="2 3" key="1">
    <citation type="submission" date="2019-08" db="EMBL/GenBank/DDBJ databases">
        <title>Whole genome of Aphis craccivora.</title>
        <authorList>
            <person name="Voronova N.V."/>
            <person name="Shulinski R.S."/>
            <person name="Bandarenka Y.V."/>
            <person name="Zhorov D.G."/>
            <person name="Warner D."/>
        </authorList>
    </citation>
    <scope>NUCLEOTIDE SEQUENCE [LARGE SCALE GENOMIC DNA]</scope>
    <source>
        <strain evidence="2">180601</strain>
        <tissue evidence="2">Whole Body</tissue>
    </source>
</reference>
<evidence type="ECO:0000259" key="1">
    <source>
        <dbReference type="SMART" id="SM00597"/>
    </source>
</evidence>
<gene>
    <name evidence="2" type="ORF">FWK35_00032179</name>
</gene>
<dbReference type="InterPro" id="IPR006580">
    <property type="entry name" value="Znf_TTF"/>
</dbReference>
<dbReference type="OrthoDB" id="6620396at2759"/>
<dbReference type="PANTHER" id="PTHR45749:SF21">
    <property type="entry name" value="DUF4371 DOMAIN-CONTAINING PROTEIN"/>
    <property type="match status" value="1"/>
</dbReference>
<evidence type="ECO:0000313" key="2">
    <source>
        <dbReference type="EMBL" id="KAF0718393.1"/>
    </source>
</evidence>
<feature type="domain" description="TTF-type" evidence="1">
    <location>
        <begin position="84"/>
        <end position="176"/>
    </location>
</feature>
<accession>A0A6G0W1B8</accession>
<dbReference type="AlphaFoldDB" id="A0A6G0W1B8"/>
<organism evidence="2 3">
    <name type="scientific">Aphis craccivora</name>
    <name type="common">Cowpea aphid</name>
    <dbReference type="NCBI Taxonomy" id="307492"/>
    <lineage>
        <taxon>Eukaryota</taxon>
        <taxon>Metazoa</taxon>
        <taxon>Ecdysozoa</taxon>
        <taxon>Arthropoda</taxon>
        <taxon>Hexapoda</taxon>
        <taxon>Insecta</taxon>
        <taxon>Pterygota</taxon>
        <taxon>Neoptera</taxon>
        <taxon>Paraneoptera</taxon>
        <taxon>Hemiptera</taxon>
        <taxon>Sternorrhyncha</taxon>
        <taxon>Aphidomorpha</taxon>
        <taxon>Aphidoidea</taxon>
        <taxon>Aphididae</taxon>
        <taxon>Aphidini</taxon>
        <taxon>Aphis</taxon>
        <taxon>Aphis</taxon>
    </lineage>
</organism>
<dbReference type="EMBL" id="VUJU01009682">
    <property type="protein sequence ID" value="KAF0718393.1"/>
    <property type="molecule type" value="Genomic_DNA"/>
</dbReference>
<sequence>MSEPKKMKTLKDFFKNESVNSAIINQDLSQNLFPGSSYENDTNLESELNSSDDRDPALNKHAYSFMKNNFGPYQPRECKFPKVNGRVFRVEWYSLYNWLEYSVINSSAYCFYCRCFPPANKNAENSFTLIGFKSWHRANKAFSNHEKSISHKESCAKMAGFHSSNQVGSIATIIDTNYKESVKKNRQYITILLDNLLFCCRQGIPIRGHDESIESSNQWRL</sequence>
<name>A0A6G0W1B8_APHCR</name>
<comment type="caution">
    <text evidence="2">The sequence shown here is derived from an EMBL/GenBank/DDBJ whole genome shotgun (WGS) entry which is preliminary data.</text>
</comment>
<dbReference type="PANTHER" id="PTHR45749">
    <property type="match status" value="1"/>
</dbReference>
<protein>
    <submittedName>
        <fullName evidence="2">Zinc finger MYM-type protein 1-like</fullName>
    </submittedName>
</protein>